<dbReference type="PRINTS" id="PR00812">
    <property type="entry name" value="BCTERIALGSPF"/>
</dbReference>
<proteinExistence type="inferred from homology"/>
<evidence type="ECO:0000256" key="6">
    <source>
        <dbReference type="ARBA" id="ARBA00022989"/>
    </source>
</evidence>
<dbReference type="EMBL" id="FPHQ01000282">
    <property type="protein sequence ID" value="SFV78055.1"/>
    <property type="molecule type" value="Genomic_DNA"/>
</dbReference>
<dbReference type="InterPro" id="IPR003004">
    <property type="entry name" value="GspF/PilC"/>
</dbReference>
<dbReference type="Pfam" id="PF00482">
    <property type="entry name" value="T2SSF"/>
    <property type="match status" value="2"/>
</dbReference>
<keyword evidence="3" id="KW-1003">Cell membrane</keyword>
<dbReference type="FunFam" id="1.20.81.30:FF:000001">
    <property type="entry name" value="Type II secretion system protein F"/>
    <property type="match status" value="1"/>
</dbReference>
<dbReference type="GO" id="GO:0015628">
    <property type="term" value="P:protein secretion by the type II secretion system"/>
    <property type="evidence" value="ECO:0007669"/>
    <property type="project" value="TreeGrafter"/>
</dbReference>
<dbReference type="AlphaFoldDB" id="A0A1W1DBR5"/>
<keyword evidence="6 8" id="KW-1133">Transmembrane helix</keyword>
<evidence type="ECO:0000256" key="1">
    <source>
        <dbReference type="ARBA" id="ARBA00004429"/>
    </source>
</evidence>
<gene>
    <name evidence="10" type="ORF">MNB_SUP05-10-578</name>
</gene>
<evidence type="ECO:0000256" key="3">
    <source>
        <dbReference type="ARBA" id="ARBA00022475"/>
    </source>
</evidence>
<evidence type="ECO:0000256" key="2">
    <source>
        <dbReference type="ARBA" id="ARBA00005745"/>
    </source>
</evidence>
<evidence type="ECO:0000256" key="7">
    <source>
        <dbReference type="ARBA" id="ARBA00023136"/>
    </source>
</evidence>
<sequence length="402" mass="44606">MSIFEYKAIDINTKELKGSIESSTLKSARRKLREKGLTIVDIHQVHHYAFNFKNIQISRLSKSDLVVFTRQLSSLLLATIPIDEALRTIAKNNSKKHLKRTITQIAVSLSEGHSLAKSFERNIPALPAYYVSTVEAGERSGELGGVLEFLANQIEREYRFKQKITTALIYPAMVSLIAFSVVVALLVFAVPQIVSVFADVKQELPPLTIFIINLSDFLANNFLYLALTFLAILLILNYALKFDSVRLKLHTFLGKTPIIGKIMIEASAIHFARIFALLHASGSSILVTLKNASDGLNYLPMRDAINQATIKVTQGSSLFLALSENKALPPMTLYMLASGEASGKLSEMLQKVADNQEYELDNYTSKVVSMFEPLMILLMGGLVLVIVLAILLPIFEINQISL</sequence>
<dbReference type="InterPro" id="IPR042094">
    <property type="entry name" value="T2SS_GspF_sf"/>
</dbReference>
<feature type="transmembrane region" description="Helical" evidence="8">
    <location>
        <begin position="374"/>
        <end position="395"/>
    </location>
</feature>
<dbReference type="InterPro" id="IPR018076">
    <property type="entry name" value="T2SS_GspF_dom"/>
</dbReference>
<evidence type="ECO:0000256" key="4">
    <source>
        <dbReference type="ARBA" id="ARBA00022519"/>
    </source>
</evidence>
<evidence type="ECO:0000256" key="8">
    <source>
        <dbReference type="SAM" id="Phobius"/>
    </source>
</evidence>
<feature type="transmembrane region" description="Helical" evidence="8">
    <location>
        <begin position="222"/>
        <end position="240"/>
    </location>
</feature>
<name>A0A1W1DBR5_9ZZZZ</name>
<dbReference type="PANTHER" id="PTHR30012:SF0">
    <property type="entry name" value="TYPE II SECRETION SYSTEM PROTEIN F-RELATED"/>
    <property type="match status" value="1"/>
</dbReference>
<evidence type="ECO:0000259" key="9">
    <source>
        <dbReference type="Pfam" id="PF00482"/>
    </source>
</evidence>
<feature type="transmembrane region" description="Helical" evidence="8">
    <location>
        <begin position="168"/>
        <end position="190"/>
    </location>
</feature>
<keyword evidence="7 8" id="KW-0472">Membrane</keyword>
<keyword evidence="4" id="KW-0997">Cell inner membrane</keyword>
<dbReference type="PANTHER" id="PTHR30012">
    <property type="entry name" value="GENERAL SECRETION PATHWAY PROTEIN"/>
    <property type="match status" value="1"/>
</dbReference>
<comment type="similarity">
    <text evidence="2">Belongs to the GSP F family.</text>
</comment>
<comment type="subcellular location">
    <subcellularLocation>
        <location evidence="1">Cell inner membrane</location>
        <topology evidence="1">Multi-pass membrane protein</topology>
    </subcellularLocation>
</comment>
<organism evidence="10">
    <name type="scientific">hydrothermal vent metagenome</name>
    <dbReference type="NCBI Taxonomy" id="652676"/>
    <lineage>
        <taxon>unclassified sequences</taxon>
        <taxon>metagenomes</taxon>
        <taxon>ecological metagenomes</taxon>
    </lineage>
</organism>
<dbReference type="GO" id="GO:0005886">
    <property type="term" value="C:plasma membrane"/>
    <property type="evidence" value="ECO:0007669"/>
    <property type="project" value="UniProtKB-SubCell"/>
</dbReference>
<reference evidence="10" key="1">
    <citation type="submission" date="2016-10" db="EMBL/GenBank/DDBJ databases">
        <authorList>
            <person name="de Groot N.N."/>
        </authorList>
    </citation>
    <scope>NUCLEOTIDE SEQUENCE</scope>
</reference>
<feature type="domain" description="Type II secretion system protein GspF" evidence="9">
    <location>
        <begin position="271"/>
        <end position="393"/>
    </location>
</feature>
<dbReference type="Gene3D" id="1.20.81.30">
    <property type="entry name" value="Type II secretion system (T2SS), domain F"/>
    <property type="match status" value="2"/>
</dbReference>
<accession>A0A1W1DBR5</accession>
<feature type="domain" description="Type II secretion system protein GspF" evidence="9">
    <location>
        <begin position="68"/>
        <end position="191"/>
    </location>
</feature>
<protein>
    <submittedName>
        <fullName evidence="10">General secretion pathway protein F</fullName>
    </submittedName>
</protein>
<evidence type="ECO:0000256" key="5">
    <source>
        <dbReference type="ARBA" id="ARBA00022692"/>
    </source>
</evidence>
<keyword evidence="5 8" id="KW-0812">Transmembrane</keyword>
<evidence type="ECO:0000313" key="10">
    <source>
        <dbReference type="EMBL" id="SFV78055.1"/>
    </source>
</evidence>